<dbReference type="Pfam" id="PF12804">
    <property type="entry name" value="NTP_transf_3"/>
    <property type="match status" value="1"/>
</dbReference>
<dbReference type="GO" id="GO:0016740">
    <property type="term" value="F:transferase activity"/>
    <property type="evidence" value="ECO:0007669"/>
    <property type="project" value="UniProtKB-KW"/>
</dbReference>
<dbReference type="SUPFAM" id="SSF53448">
    <property type="entry name" value="Nucleotide-diphospho-sugar transferases"/>
    <property type="match status" value="1"/>
</dbReference>
<dbReference type="Proteomes" id="UP000664256">
    <property type="component" value="Unassembled WGS sequence"/>
</dbReference>
<dbReference type="InterPro" id="IPR029044">
    <property type="entry name" value="Nucleotide-diphossugar_trans"/>
</dbReference>
<proteinExistence type="predicted"/>
<name>A0ABS3HAC6_9ENTE</name>
<keyword evidence="2" id="KW-0808">Transferase</keyword>
<evidence type="ECO:0000259" key="1">
    <source>
        <dbReference type="Pfam" id="PF12804"/>
    </source>
</evidence>
<dbReference type="EMBL" id="JAFLVT010000018">
    <property type="protein sequence ID" value="MBO0450415.1"/>
    <property type="molecule type" value="Genomic_DNA"/>
</dbReference>
<reference evidence="2 3" key="1">
    <citation type="submission" date="2021-03" db="EMBL/GenBank/DDBJ databases">
        <title>Enterococcal diversity collection.</title>
        <authorList>
            <person name="Gilmore M.S."/>
            <person name="Schwartzman J."/>
            <person name="Van Tyne D."/>
            <person name="Martin M."/>
            <person name="Earl A.M."/>
            <person name="Manson A.L."/>
            <person name="Straub T."/>
            <person name="Salamzade R."/>
            <person name="Saavedra J."/>
            <person name="Lebreton F."/>
            <person name="Prichula J."/>
            <person name="Schaufler K."/>
            <person name="Gaca A."/>
            <person name="Sgardioli B."/>
            <person name="Wagenaar J."/>
            <person name="Strong T."/>
        </authorList>
    </citation>
    <scope>NUCLEOTIDE SEQUENCE [LARGE SCALE GENOMIC DNA]</scope>
    <source>
        <strain evidence="2 3">MJM12</strain>
    </source>
</reference>
<dbReference type="Gene3D" id="3.90.550.10">
    <property type="entry name" value="Spore Coat Polysaccharide Biosynthesis Protein SpsA, Chain A"/>
    <property type="match status" value="1"/>
</dbReference>
<protein>
    <submittedName>
        <fullName evidence="2">NTP transferase domain-containing protein</fullName>
    </submittedName>
</protein>
<feature type="domain" description="MobA-like NTP transferase" evidence="1">
    <location>
        <begin position="4"/>
        <end position="162"/>
    </location>
</feature>
<keyword evidence="3" id="KW-1185">Reference proteome</keyword>
<dbReference type="InterPro" id="IPR025877">
    <property type="entry name" value="MobA-like_NTP_Trfase"/>
</dbReference>
<gene>
    <name evidence="2" type="ORF">JZO76_12885</name>
</gene>
<evidence type="ECO:0000313" key="2">
    <source>
        <dbReference type="EMBL" id="MBO0450415.1"/>
    </source>
</evidence>
<evidence type="ECO:0000313" key="3">
    <source>
        <dbReference type="Proteomes" id="UP000664256"/>
    </source>
</evidence>
<organism evidence="2 3">
    <name type="scientific">Candidatus Enterococcus myersii</name>
    <dbReference type="NCBI Taxonomy" id="2815322"/>
    <lineage>
        <taxon>Bacteria</taxon>
        <taxon>Bacillati</taxon>
        <taxon>Bacillota</taxon>
        <taxon>Bacilli</taxon>
        <taxon>Lactobacillales</taxon>
        <taxon>Enterococcaceae</taxon>
        <taxon>Enterococcus</taxon>
    </lineage>
</organism>
<sequence>MTIGIILAGGHSSRFGSDKALYFDALYKEYWVCLAYQKLAALTDTVFICGNANNQQALKNILPKSAIVLTDCLPFIDCGPLSALYAAASQNQCGTTRQDYLILAVDYPDISQDSLSALLSKRNCYLQDANQKNHYTVAHLSFCKDDLTYFLTKSQRMKNFLAYLLAIPIFADQNVVNQNTLSK</sequence>
<dbReference type="RefSeq" id="WP_206905283.1">
    <property type="nucleotide sequence ID" value="NZ_JAFLVT010000018.1"/>
</dbReference>
<comment type="caution">
    <text evidence="2">The sequence shown here is derived from an EMBL/GenBank/DDBJ whole genome shotgun (WGS) entry which is preliminary data.</text>
</comment>
<accession>A0ABS3HAC6</accession>